<feature type="domain" description="EamA" evidence="6">
    <location>
        <begin position="169"/>
        <end position="300"/>
    </location>
</feature>
<dbReference type="EMBL" id="AWFB01000027">
    <property type="protein sequence ID" value="RAN32805.1"/>
    <property type="molecule type" value="Genomic_DNA"/>
</dbReference>
<evidence type="ECO:0000313" key="8">
    <source>
        <dbReference type="Proteomes" id="UP000249123"/>
    </source>
</evidence>
<organism evidence="7 8">
    <name type="scientific">Hyphomonas pacifica</name>
    <dbReference type="NCBI Taxonomy" id="1280941"/>
    <lineage>
        <taxon>Bacteria</taxon>
        <taxon>Pseudomonadati</taxon>
        <taxon>Pseudomonadota</taxon>
        <taxon>Alphaproteobacteria</taxon>
        <taxon>Hyphomonadales</taxon>
        <taxon>Hyphomonadaceae</taxon>
        <taxon>Hyphomonas</taxon>
    </lineage>
</organism>
<comment type="caution">
    <text evidence="7">The sequence shown here is derived from an EMBL/GenBank/DDBJ whole genome shotgun (WGS) entry which is preliminary data.</text>
</comment>
<dbReference type="GO" id="GO:0016020">
    <property type="term" value="C:membrane"/>
    <property type="evidence" value="ECO:0007669"/>
    <property type="project" value="UniProtKB-SubCell"/>
</dbReference>
<evidence type="ECO:0000256" key="2">
    <source>
        <dbReference type="ARBA" id="ARBA00007362"/>
    </source>
</evidence>
<dbReference type="RefSeq" id="WP_034827287.1">
    <property type="nucleotide sequence ID" value="NZ_AWFA01000030.1"/>
</dbReference>
<comment type="similarity">
    <text evidence="2">Belongs to the EamA transporter family.</text>
</comment>
<keyword evidence="5" id="KW-0472">Membrane</keyword>
<protein>
    <recommendedName>
        <fullName evidence="6">EamA domain-containing protein</fullName>
    </recommendedName>
</protein>
<evidence type="ECO:0000256" key="3">
    <source>
        <dbReference type="ARBA" id="ARBA00022692"/>
    </source>
</evidence>
<dbReference type="SUPFAM" id="SSF103481">
    <property type="entry name" value="Multidrug resistance efflux transporter EmrE"/>
    <property type="match status" value="2"/>
</dbReference>
<proteinExistence type="inferred from homology"/>
<dbReference type="InterPro" id="IPR050638">
    <property type="entry name" value="AA-Vitamin_Transporters"/>
</dbReference>
<dbReference type="AlphaFoldDB" id="A0A062TR46"/>
<sequence length="309" mass="32527">MSARLPTGRSASDWSLFSVLTLFWAGAYALTRVAVDKGNPEMGLPVAWVLPGRLVIGAVVLWIIMLARGQRLPPLADRRRWLVIISMGLTGSVFPFFLITTAQQTVNSSLAALYTAAVPIFVASGATFLFHDEKMTRSSLVGVLIGFAGIIVLFGPDAMKGLGNASVIAQILLILATVNYAVSSLVARGAPVMEAMPFATGFVTVAAIVSLPLAFTVTPADVNADWGHWGAVLALGIGPSAVAQALYMFLIARTSATFLSLTGYSIPVVSAALGWVFFRETQSWQALVAFVLILGGVWLARGGGGVKEG</sequence>
<keyword evidence="3" id="KW-0812">Transmembrane</keyword>
<dbReference type="Pfam" id="PF00892">
    <property type="entry name" value="EamA"/>
    <property type="match status" value="2"/>
</dbReference>
<dbReference type="PANTHER" id="PTHR32322">
    <property type="entry name" value="INNER MEMBRANE TRANSPORTER"/>
    <property type="match status" value="1"/>
</dbReference>
<dbReference type="InterPro" id="IPR000620">
    <property type="entry name" value="EamA_dom"/>
</dbReference>
<evidence type="ECO:0000259" key="6">
    <source>
        <dbReference type="Pfam" id="PF00892"/>
    </source>
</evidence>
<keyword evidence="4" id="KW-1133">Transmembrane helix</keyword>
<dbReference type="InterPro" id="IPR037185">
    <property type="entry name" value="EmrE-like"/>
</dbReference>
<evidence type="ECO:0000256" key="1">
    <source>
        <dbReference type="ARBA" id="ARBA00004141"/>
    </source>
</evidence>
<evidence type="ECO:0000313" key="7">
    <source>
        <dbReference type="EMBL" id="RAN32805.1"/>
    </source>
</evidence>
<dbReference type="PANTHER" id="PTHR32322:SF2">
    <property type="entry name" value="EAMA DOMAIN-CONTAINING PROTEIN"/>
    <property type="match status" value="1"/>
</dbReference>
<accession>A0A062TR46</accession>
<reference evidence="7 8" key="1">
    <citation type="submission" date="2013-04" db="EMBL/GenBank/DDBJ databases">
        <title>Hyphomonas sp. T24B3 Genome Sequencing.</title>
        <authorList>
            <person name="Lai Q."/>
            <person name="Shao Z."/>
        </authorList>
    </citation>
    <scope>NUCLEOTIDE SEQUENCE [LARGE SCALE GENOMIC DNA]</scope>
    <source>
        <strain evidence="7 8">T24B3</strain>
    </source>
</reference>
<accession>A0A328JVC2</accession>
<name>A0A062TR46_9PROT</name>
<dbReference type="OrthoDB" id="9810556at2"/>
<dbReference type="Proteomes" id="UP000249123">
    <property type="component" value="Unassembled WGS sequence"/>
</dbReference>
<keyword evidence="8" id="KW-1185">Reference proteome</keyword>
<dbReference type="STRING" id="1280941.HY2_14460"/>
<dbReference type="eggNOG" id="COG0697">
    <property type="taxonomic scope" value="Bacteria"/>
</dbReference>
<evidence type="ECO:0000256" key="5">
    <source>
        <dbReference type="ARBA" id="ARBA00023136"/>
    </source>
</evidence>
<feature type="domain" description="EamA" evidence="6">
    <location>
        <begin position="18"/>
        <end position="154"/>
    </location>
</feature>
<gene>
    <name evidence="7" type="ORF">HY3_14245</name>
</gene>
<evidence type="ECO:0000256" key="4">
    <source>
        <dbReference type="ARBA" id="ARBA00022989"/>
    </source>
</evidence>
<comment type="subcellular location">
    <subcellularLocation>
        <location evidence="1">Membrane</location>
        <topology evidence="1">Multi-pass membrane protein</topology>
    </subcellularLocation>
</comment>